<reference evidence="1 2" key="1">
    <citation type="submission" date="2019-07" db="EMBL/GenBank/DDBJ databases">
        <authorList>
            <person name="Huq M.A."/>
        </authorList>
    </citation>
    <scope>NUCLEOTIDE SEQUENCE [LARGE SCALE GENOMIC DNA]</scope>
    <source>
        <strain evidence="1 2">MAH-19</strain>
    </source>
</reference>
<dbReference type="Proteomes" id="UP000318733">
    <property type="component" value="Unassembled WGS sequence"/>
</dbReference>
<dbReference type="AlphaFoldDB" id="A0A556MH17"/>
<protein>
    <recommendedName>
        <fullName evidence="3">KTSC domain-containing protein</fullName>
    </recommendedName>
</protein>
<name>A0A556MH17_9SPHI</name>
<evidence type="ECO:0000313" key="1">
    <source>
        <dbReference type="EMBL" id="TSJ39226.1"/>
    </source>
</evidence>
<dbReference type="EMBL" id="VLPK01000003">
    <property type="protein sequence ID" value="TSJ39226.1"/>
    <property type="molecule type" value="Genomic_DNA"/>
</dbReference>
<accession>A0A556MH17</accession>
<evidence type="ECO:0000313" key="2">
    <source>
        <dbReference type="Proteomes" id="UP000318733"/>
    </source>
</evidence>
<evidence type="ECO:0008006" key="3">
    <source>
        <dbReference type="Google" id="ProtNLM"/>
    </source>
</evidence>
<keyword evidence="2" id="KW-1185">Reference proteome</keyword>
<dbReference type="RefSeq" id="WP_144249264.1">
    <property type="nucleotide sequence ID" value="NZ_VLPK01000003.1"/>
</dbReference>
<comment type="caution">
    <text evidence="1">The sequence shown here is derived from an EMBL/GenBank/DDBJ whole genome shotgun (WGS) entry which is preliminary data.</text>
</comment>
<proteinExistence type="predicted"/>
<dbReference type="OrthoDB" id="7775479at2"/>
<gene>
    <name evidence="1" type="ORF">FO440_15815</name>
</gene>
<organism evidence="1 2">
    <name type="scientific">Mucilaginibacter corticis</name>
    <dbReference type="NCBI Taxonomy" id="2597670"/>
    <lineage>
        <taxon>Bacteria</taxon>
        <taxon>Pseudomonadati</taxon>
        <taxon>Bacteroidota</taxon>
        <taxon>Sphingobacteriia</taxon>
        <taxon>Sphingobacteriales</taxon>
        <taxon>Sphingobacteriaceae</taxon>
        <taxon>Mucilaginibacter</taxon>
    </lineage>
</organism>
<sequence length="75" mass="8456">MKKYRSADLDTGVIAYETEADSISVKFRDGSVYVYTNKSAGPAAIAEMKILAEKGVGLTTYINRHVREHYEKKLR</sequence>